<evidence type="ECO:0000259" key="2">
    <source>
        <dbReference type="PROSITE" id="PS51722"/>
    </source>
</evidence>
<dbReference type="EMBL" id="CCKQ01018133">
    <property type="protein sequence ID" value="CDW90065.1"/>
    <property type="molecule type" value="Genomic_DNA"/>
</dbReference>
<dbReference type="AlphaFoldDB" id="A0A078B6B3"/>
<dbReference type="PANTHER" id="PTHR43721:SF9">
    <property type="entry name" value="GTP-BINDING PROTEIN 1"/>
    <property type="match status" value="1"/>
</dbReference>
<proteinExistence type="predicted"/>
<dbReference type="InterPro" id="IPR009000">
    <property type="entry name" value="Transl_B-barrel_sf"/>
</dbReference>
<dbReference type="Pfam" id="PF00009">
    <property type="entry name" value="GTP_EFTU"/>
    <property type="match status" value="1"/>
</dbReference>
<feature type="compositionally biased region" description="Polar residues" evidence="1">
    <location>
        <begin position="681"/>
        <end position="692"/>
    </location>
</feature>
<name>A0A078B6B3_STYLE</name>
<gene>
    <name evidence="3" type="primary">Contig5407.g5786</name>
    <name evidence="3" type="ORF">STYLEM_19205</name>
</gene>
<feature type="compositionally biased region" description="Basic and acidic residues" evidence="1">
    <location>
        <begin position="78"/>
        <end position="105"/>
    </location>
</feature>
<evidence type="ECO:0000256" key="1">
    <source>
        <dbReference type="SAM" id="MobiDB-lite"/>
    </source>
</evidence>
<evidence type="ECO:0000313" key="4">
    <source>
        <dbReference type="Proteomes" id="UP000039865"/>
    </source>
</evidence>
<dbReference type="InterPro" id="IPR050055">
    <property type="entry name" value="EF-Tu_GTPase"/>
</dbReference>
<dbReference type="GO" id="GO:0003924">
    <property type="term" value="F:GTPase activity"/>
    <property type="evidence" value="ECO:0007669"/>
    <property type="project" value="InterPro"/>
</dbReference>
<evidence type="ECO:0000313" key="3">
    <source>
        <dbReference type="EMBL" id="CDW90065.1"/>
    </source>
</evidence>
<feature type="region of interest" description="Disordered" evidence="1">
    <location>
        <begin position="641"/>
        <end position="712"/>
    </location>
</feature>
<dbReference type="InParanoid" id="A0A078B6B3"/>
<feature type="compositionally biased region" description="Basic residues" evidence="1">
    <location>
        <begin position="28"/>
        <end position="39"/>
    </location>
</feature>
<dbReference type="GO" id="GO:0005525">
    <property type="term" value="F:GTP binding"/>
    <property type="evidence" value="ECO:0007669"/>
    <property type="project" value="InterPro"/>
</dbReference>
<feature type="region of interest" description="Disordered" evidence="1">
    <location>
        <begin position="1"/>
        <end position="106"/>
    </location>
</feature>
<dbReference type="OrthoDB" id="248233at2759"/>
<dbReference type="Gene3D" id="3.40.50.300">
    <property type="entry name" value="P-loop containing nucleotide triphosphate hydrolases"/>
    <property type="match status" value="1"/>
</dbReference>
<dbReference type="PANTHER" id="PTHR43721">
    <property type="entry name" value="ELONGATION FACTOR TU-RELATED"/>
    <property type="match status" value="1"/>
</dbReference>
<dbReference type="GO" id="GO:0003746">
    <property type="term" value="F:translation elongation factor activity"/>
    <property type="evidence" value="ECO:0007669"/>
    <property type="project" value="TreeGrafter"/>
</dbReference>
<accession>A0A078B6B3</accession>
<feature type="compositionally biased region" description="Low complexity" evidence="1">
    <location>
        <begin position="693"/>
        <end position="710"/>
    </location>
</feature>
<dbReference type="SUPFAM" id="SSF52540">
    <property type="entry name" value="P-loop containing nucleoside triphosphate hydrolases"/>
    <property type="match status" value="1"/>
</dbReference>
<feature type="compositionally biased region" description="Basic and acidic residues" evidence="1">
    <location>
        <begin position="641"/>
        <end position="656"/>
    </location>
</feature>
<dbReference type="SUPFAM" id="SSF50447">
    <property type="entry name" value="Translation proteins"/>
    <property type="match status" value="1"/>
</dbReference>
<feature type="domain" description="Tr-type G" evidence="2">
    <location>
        <begin position="254"/>
        <end position="480"/>
    </location>
</feature>
<feature type="compositionally biased region" description="Basic and acidic residues" evidence="1">
    <location>
        <begin position="40"/>
        <end position="58"/>
    </location>
</feature>
<keyword evidence="4" id="KW-1185">Reference proteome</keyword>
<organism evidence="3 4">
    <name type="scientific">Stylonychia lemnae</name>
    <name type="common">Ciliate</name>
    <dbReference type="NCBI Taxonomy" id="5949"/>
    <lineage>
        <taxon>Eukaryota</taxon>
        <taxon>Sar</taxon>
        <taxon>Alveolata</taxon>
        <taxon>Ciliophora</taxon>
        <taxon>Intramacronucleata</taxon>
        <taxon>Spirotrichea</taxon>
        <taxon>Stichotrichia</taxon>
        <taxon>Sporadotrichida</taxon>
        <taxon>Oxytrichidae</taxon>
        <taxon>Stylonychinae</taxon>
        <taxon>Stylonychia</taxon>
    </lineage>
</organism>
<sequence length="857" mass="97347">MSDNFLFGDGSEEDERDPPITASDRQKQQRSKQNKTNKKSQKEIDEYQKVFSEKQEARKAKRGWWGKKGQQAPLASDVLKDEESKIANPERYEKNHGSGDYEETKQIGQKRQFSILKEIKDDQNFKAYLNKFYELKKKSASEDEVAQYDKEDDYGNIEYKLKLANPSIERVEHLTTQMKFRLEEGNGQAFYQIGVEDNGNPLGLNHEEMKESLGTLFFMARNLNAQLMVTKVKKGKEGEICEVKVRRNEIDGIKIDIKITLLGGEGAGKSTLIGVLISGQKDNGKGQARTNVFRHKHEILDGRTSSISQQILGFDAQGKVTNQSKFGSISWAQIVEQSSKILTFIDVAGNEKYAKTMIKGICSHYPDYALIIVDAKAGLTPITVDHIKLAFAFNVPVVIVITKIDLVSEDQLFDTQQELCDLLKEITSKIPIIINNEEDVVLCSRTIQEESICPVFLVSNTSRNGLEHFLSFLNLLPINTQNQWKQNQDDSPEFHITETFDKDGEPILSGMVLKGQINVRQLLMLGPNNDGRFTKIEIKGIHCKRVPVRQVKAGQMCSFAIGFGTFSDSWLKNCGGQIRNGMVLVDPKSKPRSTWTFSAEIWTFDGSTKIIKNNYQPVIHVGHIRQSAKIILDKNHLKPLEDESTKRATSIDEFHRSNPTSSEEEEKGQKKRIKTCLSEDQMVQTKPSQSYKQSNFKSQSPTSSSSFSNKIGAAKKPKKLVQNFLPKDKELFDEIQISSMRKTKVILQFLYNPEYLLKDSYIIINENNLKAFGRVSELFYDTENTKLYTDKNLADNKKKRKNSVPPQVFANLIGGSEETKSNDDAYESPTTKKNQRSRRTQQSHSMCITELIEESRQ</sequence>
<dbReference type="PRINTS" id="PR00449">
    <property type="entry name" value="RASTRNSFRMNG"/>
</dbReference>
<dbReference type="OMA" id="MCITELI"/>
<feature type="region of interest" description="Disordered" evidence="1">
    <location>
        <begin position="797"/>
        <end position="857"/>
    </location>
</feature>
<dbReference type="Proteomes" id="UP000039865">
    <property type="component" value="Unassembled WGS sequence"/>
</dbReference>
<dbReference type="Gene3D" id="2.40.30.10">
    <property type="entry name" value="Translation factors"/>
    <property type="match status" value="1"/>
</dbReference>
<dbReference type="InterPro" id="IPR027417">
    <property type="entry name" value="P-loop_NTPase"/>
</dbReference>
<dbReference type="PROSITE" id="PS51722">
    <property type="entry name" value="G_TR_2"/>
    <property type="match status" value="1"/>
</dbReference>
<reference evidence="3 4" key="1">
    <citation type="submission" date="2014-06" db="EMBL/GenBank/DDBJ databases">
        <authorList>
            <person name="Swart Estienne"/>
        </authorList>
    </citation>
    <scope>NUCLEOTIDE SEQUENCE [LARGE SCALE GENOMIC DNA]</scope>
    <source>
        <strain evidence="3 4">130c</strain>
    </source>
</reference>
<protein>
    <submittedName>
        <fullName evidence="3">Gtp-binding protein 1</fullName>
    </submittedName>
</protein>
<dbReference type="InterPro" id="IPR000795">
    <property type="entry name" value="T_Tr_GTP-bd_dom"/>
</dbReference>